<dbReference type="AlphaFoldDB" id="A0A1C7M2C8"/>
<feature type="compositionally biased region" description="Low complexity" evidence="1">
    <location>
        <begin position="116"/>
        <end position="136"/>
    </location>
</feature>
<comment type="caution">
    <text evidence="2">The sequence shown here is derived from an EMBL/GenBank/DDBJ whole genome shotgun (WGS) entry which is preliminary data.</text>
</comment>
<accession>A0A1C7M2C8</accession>
<proteinExistence type="predicted"/>
<feature type="region of interest" description="Disordered" evidence="1">
    <location>
        <begin position="83"/>
        <end position="102"/>
    </location>
</feature>
<protein>
    <submittedName>
        <fullName evidence="2">Uncharacterized protein</fullName>
    </submittedName>
</protein>
<dbReference type="EMBL" id="LUGG01000018">
    <property type="protein sequence ID" value="OBZ69224.1"/>
    <property type="molecule type" value="Genomic_DNA"/>
</dbReference>
<evidence type="ECO:0000313" key="3">
    <source>
        <dbReference type="Proteomes" id="UP000092993"/>
    </source>
</evidence>
<feature type="compositionally biased region" description="Low complexity" evidence="1">
    <location>
        <begin position="145"/>
        <end position="163"/>
    </location>
</feature>
<feature type="region of interest" description="Disordered" evidence="1">
    <location>
        <begin position="187"/>
        <end position="214"/>
    </location>
</feature>
<evidence type="ECO:0000256" key="1">
    <source>
        <dbReference type="SAM" id="MobiDB-lite"/>
    </source>
</evidence>
<reference evidence="2 3" key="1">
    <citation type="submission" date="2016-03" db="EMBL/GenBank/DDBJ databases">
        <title>Whole genome sequencing of Grifola frondosa 9006-11.</title>
        <authorList>
            <person name="Min B."/>
            <person name="Park H."/>
            <person name="Kim J.-G."/>
            <person name="Cho H."/>
            <person name="Oh Y.-L."/>
            <person name="Kong W.-S."/>
            <person name="Choi I.-G."/>
        </authorList>
    </citation>
    <scope>NUCLEOTIDE SEQUENCE [LARGE SCALE GENOMIC DNA]</scope>
    <source>
        <strain evidence="2 3">9006-11</strain>
    </source>
</reference>
<keyword evidence="3" id="KW-1185">Reference proteome</keyword>
<organism evidence="2 3">
    <name type="scientific">Grifola frondosa</name>
    <name type="common">Maitake</name>
    <name type="synonym">Polyporus frondosus</name>
    <dbReference type="NCBI Taxonomy" id="5627"/>
    <lineage>
        <taxon>Eukaryota</taxon>
        <taxon>Fungi</taxon>
        <taxon>Dikarya</taxon>
        <taxon>Basidiomycota</taxon>
        <taxon>Agaricomycotina</taxon>
        <taxon>Agaricomycetes</taxon>
        <taxon>Polyporales</taxon>
        <taxon>Grifolaceae</taxon>
        <taxon>Grifola</taxon>
    </lineage>
</organism>
<sequence length="271" mass="30036">MLHTSRHVPLATKSHSMHRHIVHARSSSLDGSCICVCLLSTVYVPANIFKLLDSDTIEYPERRREPSDVSVEALDLADYAKTLNRRNNDPYPQPAFRAYDPYPPSPRPLRLLASRDSLTPSASASHSRSPAPIRRPFSLPAPTFPSHSFSNHPSVSNHSNSKPAVQGPDAQEIDIGHFPAFTRGWYGNESPQNTTTSPTSFHGHSKNAATPHVSPFDPTFPTHAYDNDLFSAPYPYSPPPSYPYRYGPHPLPRATMAWFPGAMTFPRAISV</sequence>
<feature type="region of interest" description="Disordered" evidence="1">
    <location>
        <begin position="116"/>
        <end position="169"/>
    </location>
</feature>
<dbReference type="Proteomes" id="UP000092993">
    <property type="component" value="Unassembled WGS sequence"/>
</dbReference>
<dbReference type="OrthoDB" id="3253553at2759"/>
<feature type="compositionally biased region" description="Polar residues" evidence="1">
    <location>
        <begin position="189"/>
        <end position="202"/>
    </location>
</feature>
<name>A0A1C7M2C8_GRIFR</name>
<evidence type="ECO:0000313" key="2">
    <source>
        <dbReference type="EMBL" id="OBZ69224.1"/>
    </source>
</evidence>
<gene>
    <name evidence="2" type="ORF">A0H81_10759</name>
</gene>